<evidence type="ECO:0008006" key="2">
    <source>
        <dbReference type="Google" id="ProtNLM"/>
    </source>
</evidence>
<sequence>MKVIEYHSVVNSRSDVITLVPLGDIHLGTRNCDEELLQQEVDFIRATDNCYWIGMGDYIEAIKARVDKRMDFRTLAEWITTKDLADLVRVQADKFLEYVYPIRHKCMGLIVGNHEKKVEMRDDQGIVDYLAVSLGTKNLGDCAIVRWSITRKVNTKSKSPSIAIDVYTNHGIGGGRYVGSKINKIISMCIGFDADLFLMGHVHEKLVHEIPRLQINGHGDNVRLIDNNRYFILTGAFLRAYQQDSHSYAESKMYNPTALGTIHIMIKPFPQKKLGHDESPEHRPPKIWVNQ</sequence>
<dbReference type="EMBL" id="MT144414">
    <property type="protein sequence ID" value="QJA53339.1"/>
    <property type="molecule type" value="Genomic_DNA"/>
</dbReference>
<organism evidence="1">
    <name type="scientific">viral metagenome</name>
    <dbReference type="NCBI Taxonomy" id="1070528"/>
    <lineage>
        <taxon>unclassified sequences</taxon>
        <taxon>metagenomes</taxon>
        <taxon>organismal metagenomes</taxon>
    </lineage>
</organism>
<accession>A0A6H2A0S7</accession>
<proteinExistence type="predicted"/>
<dbReference type="AlphaFoldDB" id="A0A6H2A0S7"/>
<evidence type="ECO:0000313" key="1">
    <source>
        <dbReference type="EMBL" id="QJA53339.1"/>
    </source>
</evidence>
<gene>
    <name evidence="1" type="ORF">TM448A03437_0003</name>
</gene>
<dbReference type="InterPro" id="IPR029052">
    <property type="entry name" value="Metallo-depent_PP-like"/>
</dbReference>
<name>A0A6H2A0S7_9ZZZZ</name>
<reference evidence="1" key="1">
    <citation type="submission" date="2020-03" db="EMBL/GenBank/DDBJ databases">
        <title>The deep terrestrial virosphere.</title>
        <authorList>
            <person name="Holmfeldt K."/>
            <person name="Nilsson E."/>
            <person name="Simone D."/>
            <person name="Lopez-Fernandez M."/>
            <person name="Wu X."/>
            <person name="de Brujin I."/>
            <person name="Lundin D."/>
            <person name="Andersson A."/>
            <person name="Bertilsson S."/>
            <person name="Dopson M."/>
        </authorList>
    </citation>
    <scope>NUCLEOTIDE SEQUENCE</scope>
    <source>
        <strain evidence="1">TM448A03437</strain>
    </source>
</reference>
<protein>
    <recommendedName>
        <fullName evidence="2">Calcineurin-like phosphoesterase</fullName>
    </recommendedName>
</protein>
<dbReference type="SUPFAM" id="SSF56300">
    <property type="entry name" value="Metallo-dependent phosphatases"/>
    <property type="match status" value="1"/>
</dbReference>